<reference evidence="2 3" key="1">
    <citation type="submission" date="2019-12" db="EMBL/GenBank/DDBJ databases">
        <title>Chromosome-level assembly of the Caenorhabditis remanei genome.</title>
        <authorList>
            <person name="Teterina A.A."/>
            <person name="Willis J.H."/>
            <person name="Phillips P.C."/>
        </authorList>
    </citation>
    <scope>NUCLEOTIDE SEQUENCE [LARGE SCALE GENOMIC DNA]</scope>
    <source>
        <strain evidence="2 3">PX506</strain>
        <tissue evidence="2">Whole organism</tissue>
    </source>
</reference>
<proteinExistence type="predicted"/>
<dbReference type="CTD" id="9804943"/>
<evidence type="ECO:0000313" key="2">
    <source>
        <dbReference type="EMBL" id="KAF1763425.1"/>
    </source>
</evidence>
<comment type="caution">
    <text evidence="2">The sequence shown here is derived from an EMBL/GenBank/DDBJ whole genome shotgun (WGS) entry which is preliminary data.</text>
</comment>
<feature type="region of interest" description="Disordered" evidence="1">
    <location>
        <begin position="61"/>
        <end position="142"/>
    </location>
</feature>
<name>A0A6A5H8H1_CAERE</name>
<dbReference type="EMBL" id="WUAV01000003">
    <property type="protein sequence ID" value="KAF1763425.1"/>
    <property type="molecule type" value="Genomic_DNA"/>
</dbReference>
<evidence type="ECO:0000313" key="3">
    <source>
        <dbReference type="Proteomes" id="UP000483820"/>
    </source>
</evidence>
<feature type="compositionally biased region" description="Basic residues" evidence="1">
    <location>
        <begin position="87"/>
        <end position="97"/>
    </location>
</feature>
<dbReference type="AlphaFoldDB" id="A0A6A5H8H1"/>
<feature type="compositionally biased region" description="Low complexity" evidence="1">
    <location>
        <begin position="108"/>
        <end position="134"/>
    </location>
</feature>
<dbReference type="KEGG" id="crq:GCK72_011691"/>
<organism evidence="2 3">
    <name type="scientific">Caenorhabditis remanei</name>
    <name type="common">Caenorhabditis vulgaris</name>
    <dbReference type="NCBI Taxonomy" id="31234"/>
    <lineage>
        <taxon>Eukaryota</taxon>
        <taxon>Metazoa</taxon>
        <taxon>Ecdysozoa</taxon>
        <taxon>Nematoda</taxon>
        <taxon>Chromadorea</taxon>
        <taxon>Rhabditida</taxon>
        <taxon>Rhabditina</taxon>
        <taxon>Rhabditomorpha</taxon>
        <taxon>Rhabditoidea</taxon>
        <taxon>Rhabditidae</taxon>
        <taxon>Peloderinae</taxon>
        <taxon>Caenorhabditis</taxon>
    </lineage>
</organism>
<dbReference type="Proteomes" id="UP000483820">
    <property type="component" value="Chromosome III"/>
</dbReference>
<gene>
    <name evidence="2" type="ORF">GCK72_011691</name>
</gene>
<protein>
    <submittedName>
        <fullName evidence="2">Uncharacterized protein</fullName>
    </submittedName>
</protein>
<evidence type="ECO:0000256" key="1">
    <source>
        <dbReference type="SAM" id="MobiDB-lite"/>
    </source>
</evidence>
<dbReference type="RefSeq" id="XP_053588200.1">
    <property type="nucleotide sequence ID" value="XM_053728623.1"/>
</dbReference>
<dbReference type="GeneID" id="9804943"/>
<accession>A0A6A5H8H1</accession>
<sequence length="142" mass="15501">MVTTTSTTRCTTTTVKMALMTIRVSLATRTLLKSSSRRSQKTIKCSLAPHVLRMRMFKVSRGDSVEEKQPSSCLMSAEMPVNPQRTVAKRNAIRTKLRSIAAPPPTTPEHSSPPINFSSCSSSSSFSYTTTPHSGLRPPSSL</sequence>